<evidence type="ECO:0000313" key="1">
    <source>
        <dbReference type="EMBL" id="KAH3788521.1"/>
    </source>
</evidence>
<organism evidence="1 2">
    <name type="scientific">Dreissena polymorpha</name>
    <name type="common">Zebra mussel</name>
    <name type="synonym">Mytilus polymorpha</name>
    <dbReference type="NCBI Taxonomy" id="45954"/>
    <lineage>
        <taxon>Eukaryota</taxon>
        <taxon>Metazoa</taxon>
        <taxon>Spiralia</taxon>
        <taxon>Lophotrochozoa</taxon>
        <taxon>Mollusca</taxon>
        <taxon>Bivalvia</taxon>
        <taxon>Autobranchia</taxon>
        <taxon>Heteroconchia</taxon>
        <taxon>Euheterodonta</taxon>
        <taxon>Imparidentia</taxon>
        <taxon>Neoheterodontei</taxon>
        <taxon>Myida</taxon>
        <taxon>Dreissenoidea</taxon>
        <taxon>Dreissenidae</taxon>
        <taxon>Dreissena</taxon>
    </lineage>
</organism>
<dbReference type="Proteomes" id="UP000828390">
    <property type="component" value="Unassembled WGS sequence"/>
</dbReference>
<name>A0A9D4EZA5_DREPO</name>
<reference evidence="1" key="1">
    <citation type="journal article" date="2019" name="bioRxiv">
        <title>The Genome of the Zebra Mussel, Dreissena polymorpha: A Resource for Invasive Species Research.</title>
        <authorList>
            <person name="McCartney M.A."/>
            <person name="Auch B."/>
            <person name="Kono T."/>
            <person name="Mallez S."/>
            <person name="Zhang Y."/>
            <person name="Obille A."/>
            <person name="Becker A."/>
            <person name="Abrahante J.E."/>
            <person name="Garbe J."/>
            <person name="Badalamenti J.P."/>
            <person name="Herman A."/>
            <person name="Mangelson H."/>
            <person name="Liachko I."/>
            <person name="Sullivan S."/>
            <person name="Sone E.D."/>
            <person name="Koren S."/>
            <person name="Silverstein K.A.T."/>
            <person name="Beckman K.B."/>
            <person name="Gohl D.M."/>
        </authorList>
    </citation>
    <scope>NUCLEOTIDE SEQUENCE</scope>
    <source>
        <strain evidence="1">Duluth1</strain>
        <tissue evidence="1">Whole animal</tissue>
    </source>
</reference>
<sequence>MNWLGYGPCIRKARTDGYKESDRRMTAGAFGILRCVTTGSKAEGLTSVLESDIDVMVIVSGFVCTEDGVNYSSLPNEIAVFKIYTDICYHGHCRLLLERRSSMVYRFV</sequence>
<accession>A0A9D4EZA5</accession>
<gene>
    <name evidence="1" type="ORF">DPMN_166666</name>
</gene>
<keyword evidence="2" id="KW-1185">Reference proteome</keyword>
<proteinExistence type="predicted"/>
<reference evidence="1" key="2">
    <citation type="submission" date="2020-11" db="EMBL/GenBank/DDBJ databases">
        <authorList>
            <person name="McCartney M.A."/>
            <person name="Auch B."/>
            <person name="Kono T."/>
            <person name="Mallez S."/>
            <person name="Becker A."/>
            <person name="Gohl D.M."/>
            <person name="Silverstein K.A.T."/>
            <person name="Koren S."/>
            <person name="Bechman K.B."/>
            <person name="Herman A."/>
            <person name="Abrahante J.E."/>
            <person name="Garbe J."/>
        </authorList>
    </citation>
    <scope>NUCLEOTIDE SEQUENCE</scope>
    <source>
        <strain evidence="1">Duluth1</strain>
        <tissue evidence="1">Whole animal</tissue>
    </source>
</reference>
<protein>
    <submittedName>
        <fullName evidence="1">Uncharacterized protein</fullName>
    </submittedName>
</protein>
<dbReference type="AlphaFoldDB" id="A0A9D4EZA5"/>
<evidence type="ECO:0000313" key="2">
    <source>
        <dbReference type="Proteomes" id="UP000828390"/>
    </source>
</evidence>
<dbReference type="EMBL" id="JAIWYP010000008">
    <property type="protein sequence ID" value="KAH3788521.1"/>
    <property type="molecule type" value="Genomic_DNA"/>
</dbReference>
<comment type="caution">
    <text evidence="1">The sequence shown here is derived from an EMBL/GenBank/DDBJ whole genome shotgun (WGS) entry which is preliminary data.</text>
</comment>